<dbReference type="AlphaFoldDB" id="A0A8H4LWF6"/>
<organism evidence="1 2">
    <name type="scientific">Ophiocordyceps sinensis</name>
    <dbReference type="NCBI Taxonomy" id="72228"/>
    <lineage>
        <taxon>Eukaryota</taxon>
        <taxon>Fungi</taxon>
        <taxon>Dikarya</taxon>
        <taxon>Ascomycota</taxon>
        <taxon>Pezizomycotina</taxon>
        <taxon>Sordariomycetes</taxon>
        <taxon>Hypocreomycetidae</taxon>
        <taxon>Hypocreales</taxon>
        <taxon>Ophiocordycipitaceae</taxon>
        <taxon>Ophiocordyceps</taxon>
    </lineage>
</organism>
<gene>
    <name evidence="1" type="ORF">G6O67_006852</name>
</gene>
<accession>A0A8H4LWF6</accession>
<keyword evidence="2" id="KW-1185">Reference proteome</keyword>
<evidence type="ECO:0000313" key="2">
    <source>
        <dbReference type="Proteomes" id="UP000557566"/>
    </source>
</evidence>
<dbReference type="OrthoDB" id="5153245at2759"/>
<dbReference type="Proteomes" id="UP000557566">
    <property type="component" value="Unassembled WGS sequence"/>
</dbReference>
<comment type="caution">
    <text evidence="1">The sequence shown here is derived from an EMBL/GenBank/DDBJ whole genome shotgun (WGS) entry which is preliminary data.</text>
</comment>
<dbReference type="EMBL" id="JAAVMX010000007">
    <property type="protein sequence ID" value="KAF4506808.1"/>
    <property type="molecule type" value="Genomic_DNA"/>
</dbReference>
<proteinExistence type="predicted"/>
<name>A0A8H4LWF6_9HYPO</name>
<evidence type="ECO:0000313" key="1">
    <source>
        <dbReference type="EMBL" id="KAF4506808.1"/>
    </source>
</evidence>
<protein>
    <submittedName>
        <fullName evidence="1">Uncharacterized protein</fullName>
    </submittedName>
</protein>
<sequence length="343" mass="37404">MRISICAELDAGSDDYFSDSDFQRLAGVVARHFRAHNPDIELCEIIVTMQHMIFVVLDGHDLNVNHVTRRLPGKIARCHVGYLHHDELHRPKHQPDCKAKHVIDPIASSGVSDTTAYSTLRPGVMVWSDQVLTHAHPLTYATTSGVLVRGNANHTAFMTGASHGIGDSGTVYQRLPNGTKRIFGEAVQEVSYTDIALVALQSGVEFTNVTFEDENGNVPTFTRLLGERPQDLDTMPKWPKAVYLNSPFSGIMEGCLVAKGIKIEGQPADPRFVMYNWTYMGQAEGAGSNQREPPDGVCGSAIWDDEGVVVGFFRSYVAEGPLAGFCASVSAAELIKAGYVLAK</sequence>
<reference evidence="1 2" key="1">
    <citation type="journal article" date="2020" name="Genome Biol. Evol.">
        <title>A new high-quality draft genome assembly of the Chinese cordyceps Ophiocordyceps sinensis.</title>
        <authorList>
            <person name="Shu R."/>
            <person name="Zhang J."/>
            <person name="Meng Q."/>
            <person name="Zhang H."/>
            <person name="Zhou G."/>
            <person name="Li M."/>
            <person name="Wu P."/>
            <person name="Zhao Y."/>
            <person name="Chen C."/>
            <person name="Qin Q."/>
        </authorList>
    </citation>
    <scope>NUCLEOTIDE SEQUENCE [LARGE SCALE GENOMIC DNA]</scope>
    <source>
        <strain evidence="1 2">IOZ07</strain>
    </source>
</reference>